<dbReference type="Proteomes" id="UP001500266">
    <property type="component" value="Unassembled WGS sequence"/>
</dbReference>
<evidence type="ECO:0008006" key="3">
    <source>
        <dbReference type="Google" id="ProtNLM"/>
    </source>
</evidence>
<organism evidence="1 2">
    <name type="scientific">Actinomadura keratinilytica</name>
    <dbReference type="NCBI Taxonomy" id="547461"/>
    <lineage>
        <taxon>Bacteria</taxon>
        <taxon>Bacillati</taxon>
        <taxon>Actinomycetota</taxon>
        <taxon>Actinomycetes</taxon>
        <taxon>Streptosporangiales</taxon>
        <taxon>Thermomonosporaceae</taxon>
        <taxon>Actinomadura</taxon>
    </lineage>
</organism>
<keyword evidence="2" id="KW-1185">Reference proteome</keyword>
<dbReference type="PANTHER" id="PTHR11102">
    <property type="entry name" value="SEL-1-LIKE PROTEIN"/>
    <property type="match status" value="1"/>
</dbReference>
<dbReference type="InterPro" id="IPR011990">
    <property type="entry name" value="TPR-like_helical_dom_sf"/>
</dbReference>
<dbReference type="EMBL" id="BAABDO010000008">
    <property type="protein sequence ID" value="GAA4131028.1"/>
    <property type="molecule type" value="Genomic_DNA"/>
</dbReference>
<proteinExistence type="predicted"/>
<dbReference type="SUPFAM" id="SSF48452">
    <property type="entry name" value="TPR-like"/>
    <property type="match status" value="1"/>
</dbReference>
<evidence type="ECO:0000313" key="2">
    <source>
        <dbReference type="Proteomes" id="UP001500266"/>
    </source>
</evidence>
<name>A0ABP7Y5B7_9ACTN</name>
<comment type="caution">
    <text evidence="1">The sequence shown here is derived from an EMBL/GenBank/DDBJ whole genome shotgun (WGS) entry which is preliminary data.</text>
</comment>
<dbReference type="Gene3D" id="1.25.40.10">
    <property type="entry name" value="Tetratricopeptide repeat domain"/>
    <property type="match status" value="4"/>
</dbReference>
<gene>
    <name evidence="1" type="ORF">GCM10022416_09380</name>
</gene>
<sequence length="592" mass="64735">MHDPAAYARQLMDRGDIDAALPWLERAGRAGDASCARTLAAVLRDRGDYERAERWYRAAADRDGGCAFGLAVLLEKSGDTAGAARWYARGAELGSAQCRTAAALLSAAQGRQDEAERLLGEALAAGDRTAGQALEAMERFRSFVRRGEDTVAEAVAGGDHAMALDAVAELGRDVAGFRAYASFQDDAVRLFDKVADAADDNRPLVWKGLLLERVDRWDEARRALEEAARRYPGRPYAPFTLGVLCRERGLVGEAEHWLKRGAALADASSMWELAGLCLRQRRFAEARDWYTAYGEHAGDDDHRDVEGALERVEAQRRTAGAAPAADAGRLDGLRAATEGGSPDAAVELAGLLEEAGRFAEAARWYGMAAETGDVEAGLALGELLYGRCEAEPRHVVGWFLPAAAAAYERARAASEPDEADVRLVERAGHLLLIANDAFNAERWLRRAARLGHGKAAWWCGDRSEEYGDVQEAERMWALAARRGVAWCGWPAGRSMVRRGAYAEAEPLLRLAWDGRHDEPPLHEAAYWLGLSLRGQGRLEEAARWLRTAVDVHHRVRTAMGTARFDPRAALAEVLDEVSRRDEQKGEAGRGDR</sequence>
<dbReference type="InterPro" id="IPR050767">
    <property type="entry name" value="Sel1_AlgK"/>
</dbReference>
<evidence type="ECO:0000313" key="1">
    <source>
        <dbReference type="EMBL" id="GAA4131028.1"/>
    </source>
</evidence>
<dbReference type="Pfam" id="PF13374">
    <property type="entry name" value="TPR_10"/>
    <property type="match status" value="1"/>
</dbReference>
<dbReference type="PANTHER" id="PTHR11102:SF160">
    <property type="entry name" value="ERAD-ASSOCIATED E3 UBIQUITIN-PROTEIN LIGASE COMPONENT HRD3"/>
    <property type="match status" value="1"/>
</dbReference>
<accession>A0ABP7Y5B7</accession>
<reference evidence="2" key="1">
    <citation type="journal article" date="2019" name="Int. J. Syst. Evol. Microbiol.">
        <title>The Global Catalogue of Microorganisms (GCM) 10K type strain sequencing project: providing services to taxonomists for standard genome sequencing and annotation.</title>
        <authorList>
            <consortium name="The Broad Institute Genomics Platform"/>
            <consortium name="The Broad Institute Genome Sequencing Center for Infectious Disease"/>
            <person name="Wu L."/>
            <person name="Ma J."/>
        </authorList>
    </citation>
    <scope>NUCLEOTIDE SEQUENCE [LARGE SCALE GENOMIC DNA]</scope>
    <source>
        <strain evidence="2">JCM 17316</strain>
    </source>
</reference>
<dbReference type="SUPFAM" id="SSF81901">
    <property type="entry name" value="HCP-like"/>
    <property type="match status" value="2"/>
</dbReference>
<dbReference type="Pfam" id="PF13432">
    <property type="entry name" value="TPR_16"/>
    <property type="match status" value="2"/>
</dbReference>
<protein>
    <recommendedName>
        <fullName evidence="3">Tetratricopeptide repeat protein</fullName>
    </recommendedName>
</protein>